<reference evidence="4 5" key="1">
    <citation type="submission" date="2016-02" db="EMBL/GenBank/DDBJ databases">
        <title>Complete Genome of H5569, the type strain of the newly described species Haematospirillium jordaniae.</title>
        <authorList>
            <person name="Nicholson A.C."/>
            <person name="Humrighouse B.W."/>
            <person name="Loparov V."/>
            <person name="McQuiston J.R."/>
        </authorList>
    </citation>
    <scope>NUCLEOTIDE SEQUENCE [LARGE SCALE GENOMIC DNA]</scope>
    <source>
        <strain evidence="4 5">H5569</strain>
    </source>
</reference>
<dbReference type="Pfam" id="PF02230">
    <property type="entry name" value="Abhydrolase_2"/>
    <property type="match status" value="1"/>
</dbReference>
<dbReference type="OrthoDB" id="9801763at2"/>
<gene>
    <name evidence="4" type="ORF">AY555_09070</name>
</gene>
<dbReference type="PANTHER" id="PTHR10655:SF17">
    <property type="entry name" value="LYSOPHOSPHOLIPASE-LIKE PROTEIN 1"/>
    <property type="match status" value="1"/>
</dbReference>
<dbReference type="InterPro" id="IPR050565">
    <property type="entry name" value="LYPA1-2/EST-like"/>
</dbReference>
<dbReference type="GO" id="GO:0016787">
    <property type="term" value="F:hydrolase activity"/>
    <property type="evidence" value="ECO:0007669"/>
    <property type="project" value="UniProtKB-KW"/>
</dbReference>
<feature type="domain" description="Phospholipase/carboxylesterase/thioesterase" evidence="3">
    <location>
        <begin position="13"/>
        <end position="227"/>
    </location>
</feature>
<dbReference type="AlphaFoldDB" id="A0A143DEY9"/>
<sequence>MSLSGPEYRHPANSAVRQAVILLHGYGADGHDLIGLAPQMAESLPGTAFYSPHAPEPCEMSPAGRQWFSLASYDPEMMRRAPEIMSPIHARLLQGARTAAPCLHSFIESISEKEQLPLERIALVGFSQGAMMAMHVALRQSTSLAAVVGFSGALVGAEVLHDEVTARPPVLLVHGDADSVVPYPAMAFAERALRENCVDVNTVTCQGLPHGIDTHGLSHAVRFLTQHFSLEDNTAGHLHDLETREP</sequence>
<dbReference type="Proteomes" id="UP000076066">
    <property type="component" value="Chromosome"/>
</dbReference>
<dbReference type="InterPro" id="IPR003140">
    <property type="entry name" value="PLipase/COase/thioEstase"/>
</dbReference>
<evidence type="ECO:0000256" key="2">
    <source>
        <dbReference type="ARBA" id="ARBA00022801"/>
    </source>
</evidence>
<dbReference type="KEGG" id="hjo:AY555_09070"/>
<evidence type="ECO:0000259" key="3">
    <source>
        <dbReference type="Pfam" id="PF02230"/>
    </source>
</evidence>
<evidence type="ECO:0000256" key="1">
    <source>
        <dbReference type="ARBA" id="ARBA00006499"/>
    </source>
</evidence>
<keyword evidence="2" id="KW-0378">Hydrolase</keyword>
<dbReference type="InterPro" id="IPR029058">
    <property type="entry name" value="AB_hydrolase_fold"/>
</dbReference>
<dbReference type="SUPFAM" id="SSF53474">
    <property type="entry name" value="alpha/beta-Hydrolases"/>
    <property type="match status" value="1"/>
</dbReference>
<dbReference type="RefSeq" id="WP_066135847.1">
    <property type="nucleotide sequence ID" value="NZ_CP014525.1"/>
</dbReference>
<proteinExistence type="inferred from homology"/>
<keyword evidence="5" id="KW-1185">Reference proteome</keyword>
<organism evidence="4 5">
    <name type="scientific">Haematospirillum jordaniae</name>
    <dbReference type="NCBI Taxonomy" id="1549855"/>
    <lineage>
        <taxon>Bacteria</taxon>
        <taxon>Pseudomonadati</taxon>
        <taxon>Pseudomonadota</taxon>
        <taxon>Alphaproteobacteria</taxon>
        <taxon>Rhodospirillales</taxon>
        <taxon>Novispirillaceae</taxon>
        <taxon>Haematospirillum</taxon>
    </lineage>
</organism>
<evidence type="ECO:0000313" key="5">
    <source>
        <dbReference type="Proteomes" id="UP000076066"/>
    </source>
</evidence>
<dbReference type="EMBL" id="CP014525">
    <property type="protein sequence ID" value="AMW35301.1"/>
    <property type="molecule type" value="Genomic_DNA"/>
</dbReference>
<accession>A0A143DEY9</accession>
<protein>
    <submittedName>
        <fullName evidence="4">Phospholipase</fullName>
    </submittedName>
</protein>
<dbReference type="Gene3D" id="3.40.50.1820">
    <property type="entry name" value="alpha/beta hydrolase"/>
    <property type="match status" value="1"/>
</dbReference>
<evidence type="ECO:0000313" key="4">
    <source>
        <dbReference type="EMBL" id="AMW35301.1"/>
    </source>
</evidence>
<dbReference type="GeneID" id="53317303"/>
<dbReference type="PANTHER" id="PTHR10655">
    <property type="entry name" value="LYSOPHOSPHOLIPASE-RELATED"/>
    <property type="match status" value="1"/>
</dbReference>
<name>A0A143DEY9_9PROT</name>
<comment type="similarity">
    <text evidence="1">Belongs to the AB hydrolase superfamily. AB hydrolase 2 family.</text>
</comment>